<evidence type="ECO:0000313" key="2">
    <source>
        <dbReference type="EMBL" id="TBU75824.1"/>
    </source>
</evidence>
<keyword evidence="1" id="KW-0812">Transmembrane</keyword>
<dbReference type="AlphaFoldDB" id="A0A4Q9QJJ3"/>
<dbReference type="Proteomes" id="UP000292302">
    <property type="component" value="Unassembled WGS sequence"/>
</dbReference>
<dbReference type="EMBL" id="QJUI01000015">
    <property type="protein sequence ID" value="TBU75824.1"/>
    <property type="molecule type" value="Genomic_DNA"/>
</dbReference>
<feature type="transmembrane region" description="Helical" evidence="1">
    <location>
        <begin position="34"/>
        <end position="56"/>
    </location>
</feature>
<dbReference type="RefSeq" id="WP_131181347.1">
    <property type="nucleotide sequence ID" value="NZ_QJUI01000015.1"/>
</dbReference>
<gene>
    <name evidence="2" type="ORF">DNK06_17840</name>
</gene>
<dbReference type="OrthoDB" id="7027300at2"/>
<sequence>MSRSQLDPDEAQSRRVPVEENIRVQQRFWFIEQLGCLLLPAIVLLTLLGVFSNGLLSDTVGASPGNDLQVHYERFLRNGATTSMVIEAHHAGDAPVQITLTGEQFDNTTLESLYPQPLTSESLHDGLSFTVQPDATGHARLYLSLRAEGVGMFRSRVGIAGETVSLRQFIYP</sequence>
<accession>A0A4Q9QJJ3</accession>
<keyword evidence="1" id="KW-0472">Membrane</keyword>
<protein>
    <submittedName>
        <fullName evidence="2">Uncharacterized protein</fullName>
    </submittedName>
</protein>
<name>A0A4Q9QJJ3_9GAMM</name>
<reference evidence="2 3" key="1">
    <citation type="submission" date="2018-06" db="EMBL/GenBank/DDBJ databases">
        <title>Three novel Pseudomonas species isolated from symptomatic oak.</title>
        <authorList>
            <person name="Bueno-Gonzalez V."/>
            <person name="Brady C."/>
        </authorList>
    </citation>
    <scope>NUCLEOTIDE SEQUENCE [LARGE SCALE GENOMIC DNA]</scope>
    <source>
        <strain evidence="2 3">P9A</strain>
    </source>
</reference>
<comment type="caution">
    <text evidence="2">The sequence shown here is derived from an EMBL/GenBank/DDBJ whole genome shotgun (WGS) entry which is preliminary data.</text>
</comment>
<organism evidence="2 3">
    <name type="scientific">Phytopseudomonas daroniae</name>
    <dbReference type="NCBI Taxonomy" id="2487519"/>
    <lineage>
        <taxon>Bacteria</taxon>
        <taxon>Pseudomonadati</taxon>
        <taxon>Pseudomonadota</taxon>
        <taxon>Gammaproteobacteria</taxon>
        <taxon>Pseudomonadales</taxon>
        <taxon>Pseudomonadaceae</taxon>
        <taxon>Phytopseudomonas</taxon>
    </lineage>
</organism>
<keyword evidence="1" id="KW-1133">Transmembrane helix</keyword>
<keyword evidence="3" id="KW-1185">Reference proteome</keyword>
<evidence type="ECO:0000313" key="3">
    <source>
        <dbReference type="Proteomes" id="UP000292302"/>
    </source>
</evidence>
<evidence type="ECO:0000256" key="1">
    <source>
        <dbReference type="SAM" id="Phobius"/>
    </source>
</evidence>
<proteinExistence type="predicted"/>